<dbReference type="CDD" id="cd04488">
    <property type="entry name" value="RecG_wedge_OBF"/>
    <property type="match status" value="1"/>
</dbReference>
<dbReference type="InterPro" id="IPR014001">
    <property type="entry name" value="Helicase_ATP-bd"/>
</dbReference>
<keyword evidence="5" id="KW-0067">ATP-binding</keyword>
<keyword evidence="1" id="KW-0547">Nucleotide-binding</keyword>
<evidence type="ECO:0000256" key="1">
    <source>
        <dbReference type="ARBA" id="ARBA00022741"/>
    </source>
</evidence>
<dbReference type="InterPro" id="IPR045562">
    <property type="entry name" value="RecG_dom3_C"/>
</dbReference>
<evidence type="ECO:0000256" key="8">
    <source>
        <dbReference type="ARBA" id="ARBA00049819"/>
    </source>
</evidence>
<evidence type="ECO:0000256" key="4">
    <source>
        <dbReference type="ARBA" id="ARBA00022806"/>
    </source>
</evidence>
<sequence>MKLTDAVEREFRLNPSQKKALKKLGIATLQGLLLYFPARYANLSEIKLINTLEGGDRAIIFGKIKSIKTRKSFRGRIPMGEAVVEDVSGPVKIMWFNQPYLAKMFSVGNEVKISGKVTGGKKGIYLANPEIEHAGVLPVDAHNTLFKKENGPPESTLLPIYPESRGVTSRWFYHAIKKILGSGILDEIEDLVPEEILKKYNLPTIKTALIWIHAPREEKESISARKRFAFEKVFLIQLTEQKKRLKYELKNTFVVEENKDGVDKFLKRFPFRPTDAQFRALEVIFKDFSSGKPMMRLLEGDVGSGKTLVAAAASYSLVTTRPKGQNFGNLQVAYMAPTEILAKQHFESFINYFSHLPIQIGLITGSGCKKFPSKVSGGATDISRTQLLRWVANGEIPILIGTHALIQKSVSFKHLGLAIIDEQHRFGTSQRGLLAQKDSGDKPVPHLLSMTATPIPRTLALTIYGSLDLTLLDEMPKGRKEIITEIVPPNKRDDTYEEVRKELKNGRQAYVICPRINEPDPNKELALLAKSVKEEAKRLGEKIFKEYTVAILHSKMKDADKEETMKQFTEHKIDILVATSMVEVGVNVPNATVMVIEGAERFGLAQLHQLRGRVLRSTHQAYCYLFSETKSTKSIERLRAIKKAKNGFELAEIDLTLRGTGELGGGKQWGLSDLGMEAIRNLKMVEAARTEATELLKKDPELKMFPPLQNALSDKKTIIHLE</sequence>
<dbReference type="AlphaFoldDB" id="A0A1G2CTA5"/>
<dbReference type="PROSITE" id="PS51194">
    <property type="entry name" value="HELICASE_CTER"/>
    <property type="match status" value="1"/>
</dbReference>
<dbReference type="SUPFAM" id="SSF52540">
    <property type="entry name" value="P-loop containing nucleoside triphosphate hydrolases"/>
    <property type="match status" value="2"/>
</dbReference>
<dbReference type="PROSITE" id="PS51192">
    <property type="entry name" value="HELICASE_ATP_BIND_1"/>
    <property type="match status" value="1"/>
</dbReference>
<dbReference type="Pfam" id="PF00270">
    <property type="entry name" value="DEAD"/>
    <property type="match status" value="1"/>
</dbReference>
<accession>A0A1G2CTA5</accession>
<dbReference type="Gene3D" id="3.40.50.300">
    <property type="entry name" value="P-loop containing nucleotide triphosphate hydrolases"/>
    <property type="match status" value="2"/>
</dbReference>
<dbReference type="PANTHER" id="PTHR47964">
    <property type="entry name" value="ATP-DEPENDENT DNA HELICASE HOMOLOG RECG, CHLOROPLASTIC"/>
    <property type="match status" value="1"/>
</dbReference>
<keyword evidence="4" id="KW-0347">Helicase</keyword>
<dbReference type="PANTHER" id="PTHR47964:SF1">
    <property type="entry name" value="ATP-DEPENDENT DNA HELICASE HOMOLOG RECG, CHLOROPLASTIC"/>
    <property type="match status" value="1"/>
</dbReference>
<evidence type="ECO:0000259" key="10">
    <source>
        <dbReference type="PROSITE" id="PS51194"/>
    </source>
</evidence>
<evidence type="ECO:0000256" key="7">
    <source>
        <dbReference type="ARBA" id="ARBA00023204"/>
    </source>
</evidence>
<reference evidence="11 12" key="1">
    <citation type="journal article" date="2016" name="Nat. Commun.">
        <title>Thousands of microbial genomes shed light on interconnected biogeochemical processes in an aquifer system.</title>
        <authorList>
            <person name="Anantharaman K."/>
            <person name="Brown C.T."/>
            <person name="Hug L.A."/>
            <person name="Sharon I."/>
            <person name="Castelle C.J."/>
            <person name="Probst A.J."/>
            <person name="Thomas B.C."/>
            <person name="Singh A."/>
            <person name="Wilkins M.J."/>
            <person name="Karaoz U."/>
            <person name="Brodie E.L."/>
            <person name="Williams K.H."/>
            <person name="Hubbard S.S."/>
            <person name="Banfield J.F."/>
        </authorList>
    </citation>
    <scope>NUCLEOTIDE SEQUENCE [LARGE SCALE GENOMIC DNA]</scope>
</reference>
<gene>
    <name evidence="11" type="ORF">A2648_00600</name>
</gene>
<organism evidence="11 12">
    <name type="scientific">Candidatus Lloydbacteria bacterium RIFCSPHIGHO2_01_FULL_41_20</name>
    <dbReference type="NCBI Taxonomy" id="1798657"/>
    <lineage>
        <taxon>Bacteria</taxon>
        <taxon>Candidatus Lloydiibacteriota</taxon>
    </lineage>
</organism>
<dbReference type="SUPFAM" id="SSF50249">
    <property type="entry name" value="Nucleic acid-binding proteins"/>
    <property type="match status" value="1"/>
</dbReference>
<dbReference type="EMBL" id="MHLH01000014">
    <property type="protein sequence ID" value="OGZ03891.1"/>
    <property type="molecule type" value="Genomic_DNA"/>
</dbReference>
<dbReference type="Pfam" id="PF00271">
    <property type="entry name" value="Helicase_C"/>
    <property type="match status" value="1"/>
</dbReference>
<dbReference type="Gene3D" id="2.40.50.140">
    <property type="entry name" value="Nucleic acid-binding proteins"/>
    <property type="match status" value="1"/>
</dbReference>
<evidence type="ECO:0000256" key="6">
    <source>
        <dbReference type="ARBA" id="ARBA00023125"/>
    </source>
</evidence>
<dbReference type="GO" id="GO:0003677">
    <property type="term" value="F:DNA binding"/>
    <property type="evidence" value="ECO:0007669"/>
    <property type="project" value="UniProtKB-KW"/>
</dbReference>
<dbReference type="GO" id="GO:0016787">
    <property type="term" value="F:hydrolase activity"/>
    <property type="evidence" value="ECO:0007669"/>
    <property type="project" value="UniProtKB-KW"/>
</dbReference>
<dbReference type="GO" id="GO:0003678">
    <property type="term" value="F:DNA helicase activity"/>
    <property type="evidence" value="ECO:0007669"/>
    <property type="project" value="TreeGrafter"/>
</dbReference>
<dbReference type="InterPro" id="IPR001650">
    <property type="entry name" value="Helicase_C-like"/>
</dbReference>
<keyword evidence="7" id="KW-0234">DNA repair</keyword>
<dbReference type="InterPro" id="IPR027417">
    <property type="entry name" value="P-loop_NTPase"/>
</dbReference>
<dbReference type="Proteomes" id="UP000178841">
    <property type="component" value="Unassembled WGS sequence"/>
</dbReference>
<evidence type="ECO:0000256" key="3">
    <source>
        <dbReference type="ARBA" id="ARBA00022801"/>
    </source>
</evidence>
<dbReference type="InterPro" id="IPR012340">
    <property type="entry name" value="NA-bd_OB-fold"/>
</dbReference>
<evidence type="ECO:0000313" key="11">
    <source>
        <dbReference type="EMBL" id="OGZ03891.1"/>
    </source>
</evidence>
<evidence type="ECO:0000256" key="5">
    <source>
        <dbReference type="ARBA" id="ARBA00022840"/>
    </source>
</evidence>
<evidence type="ECO:0000256" key="2">
    <source>
        <dbReference type="ARBA" id="ARBA00022763"/>
    </source>
</evidence>
<dbReference type="Pfam" id="PF17191">
    <property type="entry name" value="RecG_wedge"/>
    <property type="match status" value="1"/>
</dbReference>
<dbReference type="GO" id="GO:0005524">
    <property type="term" value="F:ATP binding"/>
    <property type="evidence" value="ECO:0007669"/>
    <property type="project" value="UniProtKB-KW"/>
</dbReference>
<evidence type="ECO:0000259" key="9">
    <source>
        <dbReference type="PROSITE" id="PS51192"/>
    </source>
</evidence>
<dbReference type="SMART" id="SM00487">
    <property type="entry name" value="DEXDc"/>
    <property type="match status" value="1"/>
</dbReference>
<proteinExistence type="predicted"/>
<dbReference type="InterPro" id="IPR047112">
    <property type="entry name" value="RecG/Mfd"/>
</dbReference>
<keyword evidence="3" id="KW-0378">Hydrolase</keyword>
<keyword evidence="6" id="KW-0238">DNA-binding</keyword>
<dbReference type="SMART" id="SM00490">
    <property type="entry name" value="HELICc"/>
    <property type="match status" value="1"/>
</dbReference>
<feature type="domain" description="Helicase ATP-binding" evidence="9">
    <location>
        <begin position="287"/>
        <end position="472"/>
    </location>
</feature>
<dbReference type="GO" id="GO:0006281">
    <property type="term" value="P:DNA repair"/>
    <property type="evidence" value="ECO:0007669"/>
    <property type="project" value="UniProtKB-KW"/>
</dbReference>
<dbReference type="Pfam" id="PF19833">
    <property type="entry name" value="RecG_dom3_C"/>
    <property type="match status" value="1"/>
</dbReference>
<dbReference type="InterPro" id="IPR011545">
    <property type="entry name" value="DEAD/DEAH_box_helicase_dom"/>
</dbReference>
<evidence type="ECO:0000313" key="12">
    <source>
        <dbReference type="Proteomes" id="UP000178841"/>
    </source>
</evidence>
<comment type="caution">
    <text evidence="11">The sequence shown here is derived from an EMBL/GenBank/DDBJ whole genome shotgun (WGS) entry which is preliminary data.</text>
</comment>
<keyword evidence="2" id="KW-0227">DNA damage</keyword>
<protein>
    <recommendedName>
        <fullName evidence="8">Probable DNA 3'-5' helicase RecG</fullName>
    </recommendedName>
</protein>
<dbReference type="STRING" id="1798657.A2648_00600"/>
<feature type="domain" description="Helicase C-terminal" evidence="10">
    <location>
        <begin position="491"/>
        <end position="656"/>
    </location>
</feature>
<name>A0A1G2CTA5_9BACT</name>
<dbReference type="InterPro" id="IPR033454">
    <property type="entry name" value="RecG_wedge"/>
</dbReference>